<dbReference type="CDD" id="cd04301">
    <property type="entry name" value="NAT_SF"/>
    <property type="match status" value="1"/>
</dbReference>
<dbReference type="STRING" id="1802521.A2893_04395"/>
<dbReference type="EMBL" id="MGHH01000007">
    <property type="protein sequence ID" value="OGM64865.1"/>
    <property type="molecule type" value="Genomic_DNA"/>
</dbReference>
<evidence type="ECO:0000259" key="1">
    <source>
        <dbReference type="PROSITE" id="PS51186"/>
    </source>
</evidence>
<dbReference type="Proteomes" id="UP000176725">
    <property type="component" value="Unassembled WGS sequence"/>
</dbReference>
<organism evidence="2 3">
    <name type="scientific">Candidatus Woesebacteria bacterium RIFCSPLOWO2_01_FULL_39_25</name>
    <dbReference type="NCBI Taxonomy" id="1802521"/>
    <lineage>
        <taxon>Bacteria</taxon>
        <taxon>Candidatus Woeseibacteriota</taxon>
    </lineage>
</organism>
<sequence>MILNFRKASLNDWEIISSLEKSVANKFYFPIIKEKEVKDYVNKSEVYVIEKDRKPIGTVSYEEKSKDHAYIDGLTINPKYQGRGYGSEAIHWLTKKLSEYKRVDLVTHPHNSKSIIIYLKNGFLIDGWRDNYFGDGEPRIVLSQVKNNL</sequence>
<dbReference type="GO" id="GO:0016747">
    <property type="term" value="F:acyltransferase activity, transferring groups other than amino-acyl groups"/>
    <property type="evidence" value="ECO:0007669"/>
    <property type="project" value="InterPro"/>
</dbReference>
<comment type="caution">
    <text evidence="2">The sequence shown here is derived from an EMBL/GenBank/DDBJ whole genome shotgun (WGS) entry which is preliminary data.</text>
</comment>
<accession>A0A1F8BNC9</accession>
<protein>
    <recommendedName>
        <fullName evidence="1">N-acetyltransferase domain-containing protein</fullName>
    </recommendedName>
</protein>
<dbReference type="InterPro" id="IPR000182">
    <property type="entry name" value="GNAT_dom"/>
</dbReference>
<name>A0A1F8BNC9_9BACT</name>
<dbReference type="Gene3D" id="3.40.630.30">
    <property type="match status" value="1"/>
</dbReference>
<dbReference type="Pfam" id="PF00583">
    <property type="entry name" value="Acetyltransf_1"/>
    <property type="match status" value="1"/>
</dbReference>
<evidence type="ECO:0000313" key="2">
    <source>
        <dbReference type="EMBL" id="OGM64865.1"/>
    </source>
</evidence>
<dbReference type="AlphaFoldDB" id="A0A1F8BNC9"/>
<dbReference type="SUPFAM" id="SSF55729">
    <property type="entry name" value="Acyl-CoA N-acyltransferases (Nat)"/>
    <property type="match status" value="1"/>
</dbReference>
<proteinExistence type="predicted"/>
<dbReference type="InterPro" id="IPR016181">
    <property type="entry name" value="Acyl_CoA_acyltransferase"/>
</dbReference>
<gene>
    <name evidence="2" type="ORF">A2893_04395</name>
</gene>
<dbReference type="PROSITE" id="PS51186">
    <property type="entry name" value="GNAT"/>
    <property type="match status" value="1"/>
</dbReference>
<feature type="domain" description="N-acetyltransferase" evidence="1">
    <location>
        <begin position="3"/>
        <end position="147"/>
    </location>
</feature>
<evidence type="ECO:0000313" key="3">
    <source>
        <dbReference type="Proteomes" id="UP000176725"/>
    </source>
</evidence>
<reference evidence="2 3" key="1">
    <citation type="journal article" date="2016" name="Nat. Commun.">
        <title>Thousands of microbial genomes shed light on interconnected biogeochemical processes in an aquifer system.</title>
        <authorList>
            <person name="Anantharaman K."/>
            <person name="Brown C.T."/>
            <person name="Hug L.A."/>
            <person name="Sharon I."/>
            <person name="Castelle C.J."/>
            <person name="Probst A.J."/>
            <person name="Thomas B.C."/>
            <person name="Singh A."/>
            <person name="Wilkins M.J."/>
            <person name="Karaoz U."/>
            <person name="Brodie E.L."/>
            <person name="Williams K.H."/>
            <person name="Hubbard S.S."/>
            <person name="Banfield J.F."/>
        </authorList>
    </citation>
    <scope>NUCLEOTIDE SEQUENCE [LARGE SCALE GENOMIC DNA]</scope>
</reference>